<reference evidence="1" key="1">
    <citation type="submission" date="2014-11" db="EMBL/GenBank/DDBJ databases">
        <authorList>
            <person name="Amaro Gonzalez C."/>
        </authorList>
    </citation>
    <scope>NUCLEOTIDE SEQUENCE</scope>
</reference>
<evidence type="ECO:0000313" key="1">
    <source>
        <dbReference type="EMBL" id="JAH11633.1"/>
    </source>
</evidence>
<accession>A0A0E9Q678</accession>
<organism evidence="1">
    <name type="scientific">Anguilla anguilla</name>
    <name type="common">European freshwater eel</name>
    <name type="synonym">Muraena anguilla</name>
    <dbReference type="NCBI Taxonomy" id="7936"/>
    <lineage>
        <taxon>Eukaryota</taxon>
        <taxon>Metazoa</taxon>
        <taxon>Chordata</taxon>
        <taxon>Craniata</taxon>
        <taxon>Vertebrata</taxon>
        <taxon>Euteleostomi</taxon>
        <taxon>Actinopterygii</taxon>
        <taxon>Neopterygii</taxon>
        <taxon>Teleostei</taxon>
        <taxon>Anguilliformes</taxon>
        <taxon>Anguillidae</taxon>
        <taxon>Anguilla</taxon>
    </lineage>
</organism>
<sequence>MKCGVGSKGLFLKCKVNLFQR</sequence>
<reference evidence="1" key="2">
    <citation type="journal article" date="2015" name="Fish Shellfish Immunol.">
        <title>Early steps in the European eel (Anguilla anguilla)-Vibrio vulnificus interaction in the gills: Role of the RtxA13 toxin.</title>
        <authorList>
            <person name="Callol A."/>
            <person name="Pajuelo D."/>
            <person name="Ebbesson L."/>
            <person name="Teles M."/>
            <person name="MacKenzie S."/>
            <person name="Amaro C."/>
        </authorList>
    </citation>
    <scope>NUCLEOTIDE SEQUENCE</scope>
</reference>
<name>A0A0E9Q678_ANGAN</name>
<protein>
    <submittedName>
        <fullName evidence="1">Uncharacterized protein</fullName>
    </submittedName>
</protein>
<dbReference type="AlphaFoldDB" id="A0A0E9Q678"/>
<dbReference type="EMBL" id="GBXM01096944">
    <property type="protein sequence ID" value="JAH11633.1"/>
    <property type="molecule type" value="Transcribed_RNA"/>
</dbReference>
<proteinExistence type="predicted"/>